<dbReference type="AlphaFoldDB" id="A0A1R3WVP6"/>
<keyword evidence="4 7" id="KW-0812">Transmembrane</keyword>
<accession>A0A1R3WVP6</accession>
<feature type="transmembrane region" description="Helical" evidence="7">
    <location>
        <begin position="32"/>
        <end position="51"/>
    </location>
</feature>
<comment type="subcellular location">
    <subcellularLocation>
        <location evidence="1">Cell membrane</location>
        <topology evidence="1">Multi-pass membrane protein</topology>
    </subcellularLocation>
</comment>
<dbReference type="STRING" id="515897.SAMN05421849_1731"/>
<sequence>MRMLRAIFPHPVLTVLLTLVWLLLVNRFSLNSLLFGLILGTVLPWLTSTYWPDAPRLRHPLRVAEYVVVVLWDIVMANIAVARLILLRPDHSRSPGWVSVPVDLTDTTAIAVLANTITMTPGTVSADLTRDHSAILVHFLDAPDPESVRDEIKQRYERRLKEIFE</sequence>
<keyword evidence="9" id="KW-1185">Reference proteome</keyword>
<dbReference type="GO" id="GO:0005886">
    <property type="term" value="C:plasma membrane"/>
    <property type="evidence" value="ECO:0007669"/>
    <property type="project" value="UniProtKB-SubCell"/>
</dbReference>
<evidence type="ECO:0000256" key="3">
    <source>
        <dbReference type="ARBA" id="ARBA00022475"/>
    </source>
</evidence>
<protein>
    <submittedName>
        <fullName evidence="8">Multisubunit potassium/proton antiporter, PhaE subunit</fullName>
    </submittedName>
</protein>
<comment type="similarity">
    <text evidence="2">Belongs to the CPA3 antiporters (TC 2.A.63) subunit E family.</text>
</comment>
<keyword evidence="6 7" id="KW-0472">Membrane</keyword>
<dbReference type="PIRSF" id="PIRSF019239">
    <property type="entry name" value="MrpE"/>
    <property type="match status" value="1"/>
</dbReference>
<proteinExistence type="inferred from homology"/>
<organism evidence="8 9">
    <name type="scientific">Pontibaca methylaminivorans</name>
    <dbReference type="NCBI Taxonomy" id="515897"/>
    <lineage>
        <taxon>Bacteria</taxon>
        <taxon>Pseudomonadati</taxon>
        <taxon>Pseudomonadota</taxon>
        <taxon>Alphaproteobacteria</taxon>
        <taxon>Rhodobacterales</taxon>
        <taxon>Roseobacteraceae</taxon>
        <taxon>Pontibaca</taxon>
    </lineage>
</organism>
<evidence type="ECO:0000256" key="7">
    <source>
        <dbReference type="SAM" id="Phobius"/>
    </source>
</evidence>
<evidence type="ECO:0000313" key="9">
    <source>
        <dbReference type="Proteomes" id="UP000192455"/>
    </source>
</evidence>
<dbReference type="OrthoDB" id="9807187at2"/>
<feature type="transmembrane region" description="Helical" evidence="7">
    <location>
        <begin position="6"/>
        <end position="25"/>
    </location>
</feature>
<dbReference type="Proteomes" id="UP000192455">
    <property type="component" value="Unassembled WGS sequence"/>
</dbReference>
<feature type="transmembrane region" description="Helical" evidence="7">
    <location>
        <begin position="63"/>
        <end position="86"/>
    </location>
</feature>
<dbReference type="NCBIfam" id="NF006518">
    <property type="entry name" value="PRK08965.1-2"/>
    <property type="match status" value="1"/>
</dbReference>
<gene>
    <name evidence="8" type="ORF">SAMN05421849_1731</name>
</gene>
<dbReference type="EMBL" id="FTPS01000001">
    <property type="protein sequence ID" value="SIT82577.1"/>
    <property type="molecule type" value="Genomic_DNA"/>
</dbReference>
<evidence type="ECO:0000256" key="5">
    <source>
        <dbReference type="ARBA" id="ARBA00022989"/>
    </source>
</evidence>
<evidence type="ECO:0000256" key="1">
    <source>
        <dbReference type="ARBA" id="ARBA00004651"/>
    </source>
</evidence>
<dbReference type="InterPro" id="IPR002758">
    <property type="entry name" value="Cation_antiport_E"/>
</dbReference>
<evidence type="ECO:0000256" key="2">
    <source>
        <dbReference type="ARBA" id="ARBA00006228"/>
    </source>
</evidence>
<evidence type="ECO:0000256" key="4">
    <source>
        <dbReference type="ARBA" id="ARBA00022692"/>
    </source>
</evidence>
<dbReference type="Pfam" id="PF01899">
    <property type="entry name" value="MNHE"/>
    <property type="match status" value="1"/>
</dbReference>
<reference evidence="8 9" key="1">
    <citation type="submission" date="2017-01" db="EMBL/GenBank/DDBJ databases">
        <authorList>
            <person name="Mah S.A."/>
            <person name="Swanson W.J."/>
            <person name="Moy G.W."/>
            <person name="Vacquier V.D."/>
        </authorList>
    </citation>
    <scope>NUCLEOTIDE SEQUENCE [LARGE SCALE GENOMIC DNA]</scope>
    <source>
        <strain evidence="8 9">DSM 21219</strain>
    </source>
</reference>
<dbReference type="RefSeq" id="WP_076649476.1">
    <property type="nucleotide sequence ID" value="NZ_FTPS01000001.1"/>
</dbReference>
<dbReference type="PANTHER" id="PTHR34584">
    <property type="entry name" value="NA(+)/H(+) ANTIPORTER SUBUNIT E1"/>
    <property type="match status" value="1"/>
</dbReference>
<evidence type="ECO:0000313" key="8">
    <source>
        <dbReference type="EMBL" id="SIT82577.1"/>
    </source>
</evidence>
<name>A0A1R3WVP6_9RHOB</name>
<dbReference type="GO" id="GO:0008324">
    <property type="term" value="F:monoatomic cation transmembrane transporter activity"/>
    <property type="evidence" value="ECO:0007669"/>
    <property type="project" value="InterPro"/>
</dbReference>
<dbReference type="PANTHER" id="PTHR34584:SF1">
    <property type="entry name" value="NA(+)_H(+) ANTIPORTER SUBUNIT E1"/>
    <property type="match status" value="1"/>
</dbReference>
<evidence type="ECO:0000256" key="6">
    <source>
        <dbReference type="ARBA" id="ARBA00023136"/>
    </source>
</evidence>
<keyword evidence="3" id="KW-1003">Cell membrane</keyword>
<keyword evidence="5 7" id="KW-1133">Transmembrane helix</keyword>